<evidence type="ECO:0000313" key="5">
    <source>
        <dbReference type="Proteomes" id="UP000324701"/>
    </source>
</evidence>
<dbReference type="PROSITE" id="PS00012">
    <property type="entry name" value="PHOSPHOPANTETHEINE"/>
    <property type="match status" value="1"/>
</dbReference>
<feature type="domain" description="Carrier" evidence="3">
    <location>
        <begin position="42"/>
        <end position="117"/>
    </location>
</feature>
<dbReference type="PROSITE" id="PS50075">
    <property type="entry name" value="CARRIER"/>
    <property type="match status" value="1"/>
</dbReference>
<feature type="non-terminal residue" evidence="4">
    <location>
        <position position="1"/>
    </location>
</feature>
<comment type="caution">
    <text evidence="4">The sequence shown here is derived from an EMBL/GenBank/DDBJ whole genome shotgun (WGS) entry which is preliminary data.</text>
</comment>
<evidence type="ECO:0000259" key="3">
    <source>
        <dbReference type="PROSITE" id="PS50075"/>
    </source>
</evidence>
<dbReference type="Gene3D" id="1.10.1200.10">
    <property type="entry name" value="ACP-like"/>
    <property type="match status" value="1"/>
</dbReference>
<dbReference type="InterPro" id="IPR009081">
    <property type="entry name" value="PP-bd_ACP"/>
</dbReference>
<dbReference type="SMART" id="SM01294">
    <property type="entry name" value="PKS_PP_betabranch"/>
    <property type="match status" value="1"/>
</dbReference>
<dbReference type="Proteomes" id="UP000324701">
    <property type="component" value="Unassembled WGS sequence"/>
</dbReference>
<protein>
    <submittedName>
        <fullName evidence="4">Polyketide synthase</fullName>
    </submittedName>
</protein>
<keyword evidence="1" id="KW-0596">Phosphopantetheine</keyword>
<accession>A0A5B1B8Q1</accession>
<evidence type="ECO:0000256" key="2">
    <source>
        <dbReference type="ARBA" id="ARBA00022553"/>
    </source>
</evidence>
<dbReference type="InterPro" id="IPR006162">
    <property type="entry name" value="Ppantetheine_attach_site"/>
</dbReference>
<dbReference type="Pfam" id="PF00550">
    <property type="entry name" value="PP-binding"/>
    <property type="match status" value="1"/>
</dbReference>
<keyword evidence="2" id="KW-0597">Phosphoprotein</keyword>
<evidence type="ECO:0000313" key="4">
    <source>
        <dbReference type="EMBL" id="KAA1244301.1"/>
    </source>
</evidence>
<dbReference type="GO" id="GO:0031177">
    <property type="term" value="F:phosphopantetheine binding"/>
    <property type="evidence" value="ECO:0007669"/>
    <property type="project" value="InterPro"/>
</dbReference>
<dbReference type="InterPro" id="IPR020806">
    <property type="entry name" value="PKS_PP-bd"/>
</dbReference>
<dbReference type="FunFam" id="1.10.1200.10:FF:000014">
    <property type="entry name" value="Multifunctional mycocerosic acid synthase"/>
    <property type="match status" value="1"/>
</dbReference>
<dbReference type="AlphaFoldDB" id="A0A5B1B8Q1"/>
<organism evidence="4 5">
    <name type="scientific">Mycobacterium simiae</name>
    <name type="common">Mycobacterium habana</name>
    <dbReference type="NCBI Taxonomy" id="1784"/>
    <lineage>
        <taxon>Bacteria</taxon>
        <taxon>Bacillati</taxon>
        <taxon>Actinomycetota</taxon>
        <taxon>Actinomycetes</taxon>
        <taxon>Mycobacteriales</taxon>
        <taxon>Mycobacteriaceae</taxon>
        <taxon>Mycobacterium</taxon>
        <taxon>Mycobacterium simiae complex</taxon>
    </lineage>
</organism>
<sequence>LGAPWLADLVRRSPWGEMFRSSGQSTRGPSKFRMELSSLPQDEWPARLRRLIAEQAGVILRRTVDADRPFVEYGLDSLGMLEMRTHIETETGIRLSAKVIATHNTARALAQHLADTLAEEEAAAPAAS</sequence>
<proteinExistence type="predicted"/>
<evidence type="ECO:0000256" key="1">
    <source>
        <dbReference type="ARBA" id="ARBA00022450"/>
    </source>
</evidence>
<dbReference type="SUPFAM" id="SSF47336">
    <property type="entry name" value="ACP-like"/>
    <property type="match status" value="1"/>
</dbReference>
<dbReference type="SMART" id="SM00823">
    <property type="entry name" value="PKS_PP"/>
    <property type="match status" value="1"/>
</dbReference>
<gene>
    <name evidence="4" type="ORF">F0Q45_25025</name>
</gene>
<reference evidence="4 5" key="1">
    <citation type="submission" date="2019-09" db="EMBL/GenBank/DDBJ databases">
        <title>Report of infection by Mycobacterium simiae a patient suffering from pulmonary tuberculosis.</title>
        <authorList>
            <person name="Mohanty P.S."/>
            <person name="Bansal A.K."/>
            <person name="Singh H."/>
            <person name="Sharma S."/>
            <person name="Patil S.A."/>
            <person name="Upadhaya P."/>
            <person name="Singh P.K."/>
            <person name="Kumar D."/>
            <person name="Kumar S."/>
            <person name="Singh R.K."/>
            <person name="Chaudhary B."/>
        </authorList>
    </citation>
    <scope>NUCLEOTIDE SEQUENCE [LARGE SCALE GENOMIC DNA]</scope>
    <source>
        <strain evidence="4 5">JAL-560-SIM</strain>
    </source>
</reference>
<keyword evidence="5" id="KW-1185">Reference proteome</keyword>
<dbReference type="EMBL" id="VTZN01000301">
    <property type="protein sequence ID" value="KAA1244301.1"/>
    <property type="molecule type" value="Genomic_DNA"/>
</dbReference>
<dbReference type="InterPro" id="IPR036736">
    <property type="entry name" value="ACP-like_sf"/>
</dbReference>
<name>A0A5B1B8Q1_MYCSI</name>
<dbReference type="RefSeq" id="WP_188113150.1">
    <property type="nucleotide sequence ID" value="NZ_VTZN01000301.1"/>
</dbReference>